<organism evidence="3 4">
    <name type="scientific">Penaeus vannamei</name>
    <name type="common">Whiteleg shrimp</name>
    <name type="synonym">Litopenaeus vannamei</name>
    <dbReference type="NCBI Taxonomy" id="6689"/>
    <lineage>
        <taxon>Eukaryota</taxon>
        <taxon>Metazoa</taxon>
        <taxon>Ecdysozoa</taxon>
        <taxon>Arthropoda</taxon>
        <taxon>Crustacea</taxon>
        <taxon>Multicrustacea</taxon>
        <taxon>Malacostraca</taxon>
        <taxon>Eumalacostraca</taxon>
        <taxon>Eucarida</taxon>
        <taxon>Decapoda</taxon>
        <taxon>Dendrobranchiata</taxon>
        <taxon>Penaeoidea</taxon>
        <taxon>Penaeidae</taxon>
        <taxon>Penaeus</taxon>
    </lineage>
</organism>
<name>A0A423SDI4_PENVA</name>
<gene>
    <name evidence="3" type="ORF">C7M84_019901</name>
</gene>
<evidence type="ECO:0000313" key="3">
    <source>
        <dbReference type="EMBL" id="ROT62261.1"/>
    </source>
</evidence>
<evidence type="ECO:0000256" key="2">
    <source>
        <dbReference type="SAM" id="Phobius"/>
    </source>
</evidence>
<feature type="transmembrane region" description="Helical" evidence="2">
    <location>
        <begin position="437"/>
        <end position="457"/>
    </location>
</feature>
<keyword evidence="2" id="KW-1133">Transmembrane helix</keyword>
<reference evidence="3 4" key="1">
    <citation type="submission" date="2018-04" db="EMBL/GenBank/DDBJ databases">
        <authorList>
            <person name="Zhang X."/>
            <person name="Yuan J."/>
            <person name="Li F."/>
            <person name="Xiang J."/>
        </authorList>
    </citation>
    <scope>NUCLEOTIDE SEQUENCE [LARGE SCALE GENOMIC DNA]</scope>
    <source>
        <tissue evidence="3">Muscle</tissue>
    </source>
</reference>
<evidence type="ECO:0000313" key="4">
    <source>
        <dbReference type="Proteomes" id="UP000283509"/>
    </source>
</evidence>
<protein>
    <submittedName>
        <fullName evidence="3">Uncharacterized protein</fullName>
    </submittedName>
</protein>
<dbReference type="EMBL" id="QCYY01003745">
    <property type="protein sequence ID" value="ROT62261.1"/>
    <property type="molecule type" value="Genomic_DNA"/>
</dbReference>
<feature type="compositionally biased region" description="Basic and acidic residues" evidence="1">
    <location>
        <begin position="16"/>
        <end position="32"/>
    </location>
</feature>
<feature type="transmembrane region" description="Helical" evidence="2">
    <location>
        <begin position="462"/>
        <end position="483"/>
    </location>
</feature>
<evidence type="ECO:0000256" key="1">
    <source>
        <dbReference type="SAM" id="MobiDB-lite"/>
    </source>
</evidence>
<sequence>MSAPLPVPSALQQGDARGRESEREWKWHPKNNTEGRSREFGAWLQPGILLNEHCPSCLLIETQVVRPFLPPSTPHSLPLLSSLLLFLSPLPPIFSSLSLLSLFSPLPSPSLSPSSLPPSPPLPILLPPFSSSHSPSSFLSPSLSLFAPLPSPLLSSPSPPLLFSLPLSPSPCSSSFLSLSSLFGPPPSPLLSLLSPFSPLPSLFSLLPPPSLFLLPTPSLFPFPHLPSPPSLHFSPPPTTHPTHAHIYVFGLDLNHFFRLINFSTKSAGHLILLCPFPPLPLPPSPTSLFLFPSSPLVCLSLDYSYPCSLASPSPPSPTSLFLFPSSPPCVSLSPSYCFLLFLLPPPPPLPQHLSSSFHPLPPVSLYLLLTASFLFLLPPPSPSSPISLLFPSSPHPHPVSLSPSYCFLLFLLPPHPPPSPISLFLFPSSPHPPPCLSISFLLLPSVSLVSFLFPLFASLSFVILLCLLLLPSPYPVISFPYYSPSSTFRLPLLLLSNPPPPPCLLLTLIPPPFSFPPPFPSLPFSCLLTFLSLSLFAFSFSSPCLLFFDTFLS</sequence>
<reference evidence="3 4" key="2">
    <citation type="submission" date="2019-01" db="EMBL/GenBank/DDBJ databases">
        <title>The decoding of complex shrimp genome reveals the adaptation for benthos swimmer, frequently molting mechanism and breeding impact on genome.</title>
        <authorList>
            <person name="Sun Y."/>
            <person name="Gao Y."/>
            <person name="Yu Y."/>
        </authorList>
    </citation>
    <scope>NUCLEOTIDE SEQUENCE [LARGE SCALE GENOMIC DNA]</scope>
    <source>
        <tissue evidence="3">Muscle</tissue>
    </source>
</reference>
<feature type="transmembrane region" description="Helical" evidence="2">
    <location>
        <begin position="523"/>
        <end position="549"/>
    </location>
</feature>
<dbReference type="Proteomes" id="UP000283509">
    <property type="component" value="Unassembled WGS sequence"/>
</dbReference>
<comment type="caution">
    <text evidence="3">The sequence shown here is derived from an EMBL/GenBank/DDBJ whole genome shotgun (WGS) entry which is preliminary data.</text>
</comment>
<keyword evidence="2" id="KW-0812">Transmembrane</keyword>
<accession>A0A423SDI4</accession>
<keyword evidence="2" id="KW-0472">Membrane</keyword>
<dbReference type="AlphaFoldDB" id="A0A423SDI4"/>
<proteinExistence type="predicted"/>
<keyword evidence="4" id="KW-1185">Reference proteome</keyword>
<feature type="region of interest" description="Disordered" evidence="1">
    <location>
        <begin position="1"/>
        <end position="32"/>
    </location>
</feature>